<accession>A0ABQ4WTU2</accession>
<evidence type="ECO:0000313" key="1">
    <source>
        <dbReference type="EMBL" id="GJS56292.1"/>
    </source>
</evidence>
<evidence type="ECO:0000313" key="2">
    <source>
        <dbReference type="Proteomes" id="UP001151760"/>
    </source>
</evidence>
<sequence>MPSLLPSSLLEIVLTVTVVWRRLCSGGLTMLTTVVWLLGGGGNACIIAGLVEGGGGNGVYYICVGQSWSAVVYFGRRSVSVVKMDGLVREVDEE</sequence>
<comment type="caution">
    <text evidence="1">The sequence shown here is derived from an EMBL/GenBank/DDBJ whole genome shotgun (WGS) entry which is preliminary data.</text>
</comment>
<protein>
    <recommendedName>
        <fullName evidence="3">Transmembrane protein</fullName>
    </recommendedName>
</protein>
<dbReference type="Proteomes" id="UP001151760">
    <property type="component" value="Unassembled WGS sequence"/>
</dbReference>
<gene>
    <name evidence="1" type="ORF">Tco_0629654</name>
</gene>
<keyword evidence="2" id="KW-1185">Reference proteome</keyword>
<dbReference type="EMBL" id="BQNB010008926">
    <property type="protein sequence ID" value="GJS56292.1"/>
    <property type="molecule type" value="Genomic_DNA"/>
</dbReference>
<name>A0ABQ4WTU2_9ASTR</name>
<reference evidence="1" key="1">
    <citation type="journal article" date="2022" name="Int. J. Mol. Sci.">
        <title>Draft Genome of Tanacetum Coccineum: Genomic Comparison of Closely Related Tanacetum-Family Plants.</title>
        <authorList>
            <person name="Yamashiro T."/>
            <person name="Shiraishi A."/>
            <person name="Nakayama K."/>
            <person name="Satake H."/>
        </authorList>
    </citation>
    <scope>NUCLEOTIDE SEQUENCE</scope>
</reference>
<proteinExistence type="predicted"/>
<organism evidence="1 2">
    <name type="scientific">Tanacetum coccineum</name>
    <dbReference type="NCBI Taxonomy" id="301880"/>
    <lineage>
        <taxon>Eukaryota</taxon>
        <taxon>Viridiplantae</taxon>
        <taxon>Streptophyta</taxon>
        <taxon>Embryophyta</taxon>
        <taxon>Tracheophyta</taxon>
        <taxon>Spermatophyta</taxon>
        <taxon>Magnoliopsida</taxon>
        <taxon>eudicotyledons</taxon>
        <taxon>Gunneridae</taxon>
        <taxon>Pentapetalae</taxon>
        <taxon>asterids</taxon>
        <taxon>campanulids</taxon>
        <taxon>Asterales</taxon>
        <taxon>Asteraceae</taxon>
        <taxon>Asteroideae</taxon>
        <taxon>Anthemideae</taxon>
        <taxon>Anthemidinae</taxon>
        <taxon>Tanacetum</taxon>
    </lineage>
</organism>
<evidence type="ECO:0008006" key="3">
    <source>
        <dbReference type="Google" id="ProtNLM"/>
    </source>
</evidence>
<reference evidence="1" key="2">
    <citation type="submission" date="2022-01" db="EMBL/GenBank/DDBJ databases">
        <authorList>
            <person name="Yamashiro T."/>
            <person name="Shiraishi A."/>
            <person name="Satake H."/>
            <person name="Nakayama K."/>
        </authorList>
    </citation>
    <scope>NUCLEOTIDE SEQUENCE</scope>
</reference>